<evidence type="ECO:0000259" key="6">
    <source>
        <dbReference type="Pfam" id="PF08544"/>
    </source>
</evidence>
<dbReference type="Gene3D" id="3.30.70.890">
    <property type="entry name" value="GHMP kinase, C-terminal domain"/>
    <property type="match status" value="1"/>
</dbReference>
<gene>
    <name evidence="7" type="ORF">MNBD_NITROSPINAE04-258</name>
</gene>
<evidence type="ECO:0000259" key="5">
    <source>
        <dbReference type="Pfam" id="PF00288"/>
    </source>
</evidence>
<feature type="domain" description="GHMP kinase N-terminal" evidence="5">
    <location>
        <begin position="61"/>
        <end position="129"/>
    </location>
</feature>
<dbReference type="InterPro" id="IPR013750">
    <property type="entry name" value="GHMP_kinase_C_dom"/>
</dbReference>
<evidence type="ECO:0000313" key="7">
    <source>
        <dbReference type="EMBL" id="VAX15084.1"/>
    </source>
</evidence>
<dbReference type="Gene3D" id="3.30.230.10">
    <property type="match status" value="1"/>
</dbReference>
<evidence type="ECO:0000256" key="2">
    <source>
        <dbReference type="ARBA" id="ARBA00022679"/>
    </source>
</evidence>
<proteinExistence type="predicted"/>
<dbReference type="GO" id="GO:0005524">
    <property type="term" value="F:ATP binding"/>
    <property type="evidence" value="ECO:0007669"/>
    <property type="project" value="UniProtKB-KW"/>
</dbReference>
<evidence type="ECO:0000256" key="1">
    <source>
        <dbReference type="ARBA" id="ARBA00022605"/>
    </source>
</evidence>
<evidence type="ECO:0000256" key="3">
    <source>
        <dbReference type="ARBA" id="ARBA00022741"/>
    </source>
</evidence>
<dbReference type="AlphaFoldDB" id="A0A3B1BTA5"/>
<dbReference type="GO" id="GO:0008652">
    <property type="term" value="P:amino acid biosynthetic process"/>
    <property type="evidence" value="ECO:0007669"/>
    <property type="project" value="UniProtKB-KW"/>
</dbReference>
<dbReference type="PIRSF" id="PIRSF004884">
    <property type="entry name" value="Sugar_kin_arch"/>
    <property type="match status" value="1"/>
</dbReference>
<dbReference type="Pfam" id="PF00288">
    <property type="entry name" value="GHMP_kinases_N"/>
    <property type="match status" value="1"/>
</dbReference>
<dbReference type="EMBL" id="UOGA01000032">
    <property type="protein sequence ID" value="VAX15084.1"/>
    <property type="molecule type" value="Genomic_DNA"/>
</dbReference>
<dbReference type="InterPro" id="IPR004422">
    <property type="entry name" value="RFAP_synthase"/>
</dbReference>
<dbReference type="InterPro" id="IPR036554">
    <property type="entry name" value="GHMP_kinase_C_sf"/>
</dbReference>
<dbReference type="SUPFAM" id="SSF54211">
    <property type="entry name" value="Ribosomal protein S5 domain 2-like"/>
    <property type="match status" value="1"/>
</dbReference>
<organism evidence="7">
    <name type="scientific">hydrothermal vent metagenome</name>
    <dbReference type="NCBI Taxonomy" id="652676"/>
    <lineage>
        <taxon>unclassified sequences</taxon>
        <taxon>metagenomes</taxon>
        <taxon>ecological metagenomes</taxon>
    </lineage>
</organism>
<dbReference type="Pfam" id="PF08544">
    <property type="entry name" value="GHMP_kinases_C"/>
    <property type="match status" value="1"/>
</dbReference>
<keyword evidence="3" id="KW-0547">Nucleotide-binding</keyword>
<sequence>MSDASDSVVIKAPARLHLGLVKISRKPSYIAVGVSLEEPYCELEVKRSSAFRVYGQDIARIKTAIRDVCAYTGSPLEFSARLAAPLPAHSGLGSGTRHALCAVKAVCLLENKKIPAVKLAEITGRGTRSMMGTALFAKGGLAVDIAGEVSRFPAPRSWRVVLIQPDISKSGHAFTHGPNETGMMRKAPACSASEARLLIDSVTSEMIPAIKENDFKTFEKSLQRLQASAIKLFGSFQDGSAGSKSGREILRYLRRIGVRAVGQTSWGPTLFAILPSLSKAESLAERLTGLRCVKSATVTRISNRGFRARRVSNL</sequence>
<feature type="domain" description="GHMP kinase C-terminal" evidence="6">
    <location>
        <begin position="206"/>
        <end position="287"/>
    </location>
</feature>
<keyword evidence="1" id="KW-0028">Amino-acid biosynthesis</keyword>
<dbReference type="InterPro" id="IPR020568">
    <property type="entry name" value="Ribosomal_Su5_D2-typ_SF"/>
</dbReference>
<protein>
    <submittedName>
        <fullName evidence="7">Uncharacterized protein</fullName>
    </submittedName>
</protein>
<dbReference type="PANTHER" id="PTHR20861">
    <property type="entry name" value="HOMOSERINE/4-DIPHOSPHOCYTIDYL-2-C-METHYL-D-ERYTHRITOL KINASE"/>
    <property type="match status" value="1"/>
</dbReference>
<keyword evidence="4" id="KW-0067">ATP-binding</keyword>
<reference evidence="7" key="1">
    <citation type="submission" date="2018-06" db="EMBL/GenBank/DDBJ databases">
        <authorList>
            <person name="Zhirakovskaya E."/>
        </authorList>
    </citation>
    <scope>NUCLEOTIDE SEQUENCE</scope>
</reference>
<accession>A0A3B1BTA5</accession>
<dbReference type="InterPro" id="IPR006204">
    <property type="entry name" value="GHMP_kinase_N_dom"/>
</dbReference>
<keyword evidence="2" id="KW-0808">Transferase</keyword>
<evidence type="ECO:0000256" key="4">
    <source>
        <dbReference type="ARBA" id="ARBA00022840"/>
    </source>
</evidence>
<dbReference type="PANTHER" id="PTHR20861:SF6">
    <property type="entry name" value="BETA-RIBOFURANOSYLPHENOL 5'-PHOSPHATE SYNTHASE"/>
    <property type="match status" value="1"/>
</dbReference>
<dbReference type="GO" id="GO:0016740">
    <property type="term" value="F:transferase activity"/>
    <property type="evidence" value="ECO:0007669"/>
    <property type="project" value="UniProtKB-KW"/>
</dbReference>
<name>A0A3B1BTA5_9ZZZZ</name>
<dbReference type="InterPro" id="IPR014721">
    <property type="entry name" value="Ribsml_uS5_D2-typ_fold_subgr"/>
</dbReference>